<dbReference type="SMART" id="SM00184">
    <property type="entry name" value="RING"/>
    <property type="match status" value="1"/>
</dbReference>
<dbReference type="Gene3D" id="4.10.60.10">
    <property type="entry name" value="Zinc finger, CCHC-type"/>
    <property type="match status" value="1"/>
</dbReference>
<feature type="domain" description="RING-type" evidence="8">
    <location>
        <begin position="208"/>
        <end position="249"/>
    </location>
</feature>
<dbReference type="Proteomes" id="UP000818537">
    <property type="component" value="Unassembled WGS sequence"/>
</dbReference>
<keyword evidence="3 6" id="KW-0863">Zinc-finger</keyword>
<name>A0A8S9ESN3_EUDMI</name>
<dbReference type="InterPro" id="IPR014891">
    <property type="entry name" value="DWNN_domain"/>
</dbReference>
<evidence type="ECO:0000256" key="2">
    <source>
        <dbReference type="ARBA" id="ARBA00022723"/>
    </source>
</evidence>
<keyword evidence="4" id="KW-0862">Zinc</keyword>
<evidence type="ECO:0000256" key="7">
    <source>
        <dbReference type="SAM" id="MobiDB-lite"/>
    </source>
</evidence>
<dbReference type="PANTHER" id="PTHR15439">
    <property type="entry name" value="RETINOBLASTOMA-BINDING PROTEIN 6"/>
    <property type="match status" value="1"/>
</dbReference>
<dbReference type="GO" id="GO:0005634">
    <property type="term" value="C:nucleus"/>
    <property type="evidence" value="ECO:0007669"/>
    <property type="project" value="UniProtKB-SubCell"/>
</dbReference>
<evidence type="ECO:0000256" key="6">
    <source>
        <dbReference type="PROSITE-ProRule" id="PRU00047"/>
    </source>
</evidence>
<dbReference type="SUPFAM" id="SSF57756">
    <property type="entry name" value="Retrovirus zinc finger-like domains"/>
    <property type="match status" value="1"/>
</dbReference>
<dbReference type="PROSITE" id="PS50089">
    <property type="entry name" value="ZF_RING_2"/>
    <property type="match status" value="1"/>
</dbReference>
<evidence type="ECO:0000259" key="8">
    <source>
        <dbReference type="PROSITE" id="PS50089"/>
    </source>
</evidence>
<evidence type="ECO:0000259" key="10">
    <source>
        <dbReference type="PROSITE" id="PS51282"/>
    </source>
</evidence>
<dbReference type="InterPro" id="IPR001841">
    <property type="entry name" value="Znf_RING"/>
</dbReference>
<dbReference type="PROSITE" id="PS51282">
    <property type="entry name" value="DWNN"/>
    <property type="match status" value="1"/>
</dbReference>
<dbReference type="AlphaFoldDB" id="A0A8S9ESN3"/>
<dbReference type="EMBL" id="VULB01007393">
    <property type="protein sequence ID" value="KAF1489880.1"/>
    <property type="molecule type" value="Genomic_DNA"/>
</dbReference>
<dbReference type="GO" id="GO:0006511">
    <property type="term" value="P:ubiquitin-dependent protein catabolic process"/>
    <property type="evidence" value="ECO:0007669"/>
    <property type="project" value="TreeGrafter"/>
</dbReference>
<feature type="non-terminal residue" evidence="11">
    <location>
        <position position="1"/>
    </location>
</feature>
<dbReference type="GO" id="GO:0061630">
    <property type="term" value="F:ubiquitin protein ligase activity"/>
    <property type="evidence" value="ECO:0007669"/>
    <property type="project" value="InterPro"/>
</dbReference>
<dbReference type="Pfam" id="PF13696">
    <property type="entry name" value="zf-CCHC_2"/>
    <property type="match status" value="1"/>
</dbReference>
<dbReference type="InterPro" id="IPR025829">
    <property type="entry name" value="Zn_knuckle_CX2CX3GHX4C"/>
</dbReference>
<proteinExistence type="predicted"/>
<evidence type="ECO:0000259" key="9">
    <source>
        <dbReference type="PROSITE" id="PS50158"/>
    </source>
</evidence>
<dbReference type="Gene3D" id="3.10.20.90">
    <property type="entry name" value="Phosphatidylinositol 3-kinase Catalytic Subunit, Chain A, domain 1"/>
    <property type="match status" value="1"/>
</dbReference>
<dbReference type="PROSITE" id="PS50158">
    <property type="entry name" value="ZF_CCHC"/>
    <property type="match status" value="1"/>
</dbReference>
<evidence type="ECO:0000256" key="3">
    <source>
        <dbReference type="ARBA" id="ARBA00022771"/>
    </source>
</evidence>
<evidence type="ECO:0000313" key="11">
    <source>
        <dbReference type="EMBL" id="KAF1489880.1"/>
    </source>
</evidence>
<feature type="domain" description="DWNN" evidence="10">
    <location>
        <begin position="1"/>
        <end position="21"/>
    </location>
</feature>
<dbReference type="GO" id="GO:0008270">
    <property type="term" value="F:zinc ion binding"/>
    <property type="evidence" value="ECO:0007669"/>
    <property type="project" value="UniProtKB-KW"/>
</dbReference>
<keyword evidence="5" id="KW-0539">Nucleus</keyword>
<dbReference type="CDD" id="cd16620">
    <property type="entry name" value="vRING-HC-C4C4_RBBP6"/>
    <property type="match status" value="1"/>
</dbReference>
<gene>
    <name evidence="11" type="primary">RBBP6_4</name>
    <name evidence="11" type="ORF">FQV18_0017000</name>
</gene>
<keyword evidence="2" id="KW-0479">Metal-binding</keyword>
<feature type="domain" description="CCHC-type" evidence="9">
    <location>
        <begin position="109"/>
        <end position="123"/>
    </location>
</feature>
<feature type="non-terminal residue" evidence="11">
    <location>
        <position position="267"/>
    </location>
</feature>
<dbReference type="InterPro" id="IPR033489">
    <property type="entry name" value="RBBP6"/>
</dbReference>
<dbReference type="SUPFAM" id="SSF57850">
    <property type="entry name" value="RING/U-box"/>
    <property type="match status" value="1"/>
</dbReference>
<feature type="compositionally biased region" description="Low complexity" evidence="7">
    <location>
        <begin position="189"/>
        <end position="199"/>
    </location>
</feature>
<evidence type="ECO:0000256" key="4">
    <source>
        <dbReference type="ARBA" id="ARBA00022833"/>
    </source>
</evidence>
<dbReference type="PANTHER" id="PTHR15439:SF0">
    <property type="entry name" value="CELL DIVISION CYCLE AND APOPTOSIS REGULATOR PROTEIN 1-RELATED"/>
    <property type="match status" value="1"/>
</dbReference>
<evidence type="ECO:0000313" key="12">
    <source>
        <dbReference type="Proteomes" id="UP000818537"/>
    </source>
</evidence>
<accession>A0A8S9ESN3</accession>
<organism evidence="11 12">
    <name type="scientific">Eudyptula minor novaehollandiae</name>
    <name type="common">Australian little penguin</name>
    <dbReference type="NCBI Taxonomy" id="2052820"/>
    <lineage>
        <taxon>Eukaryota</taxon>
        <taxon>Metazoa</taxon>
        <taxon>Chordata</taxon>
        <taxon>Craniata</taxon>
        <taxon>Vertebrata</taxon>
        <taxon>Euteleostomi</taxon>
        <taxon>Archelosauria</taxon>
        <taxon>Archosauria</taxon>
        <taxon>Dinosauria</taxon>
        <taxon>Saurischia</taxon>
        <taxon>Theropoda</taxon>
        <taxon>Coelurosauria</taxon>
        <taxon>Aves</taxon>
        <taxon>Neognathae</taxon>
        <taxon>Neoaves</taxon>
        <taxon>Aequornithes</taxon>
        <taxon>Sphenisciformes</taxon>
        <taxon>Spheniscidae</taxon>
        <taxon>Eudyptula</taxon>
    </lineage>
</organism>
<dbReference type="InterPro" id="IPR036875">
    <property type="entry name" value="Znf_CCHC_sf"/>
</dbReference>
<comment type="caution">
    <text evidence="11">The sequence shown here is derived from an EMBL/GenBank/DDBJ whole genome shotgun (WGS) entry which is preliminary data.</text>
</comment>
<dbReference type="InterPro" id="IPR001878">
    <property type="entry name" value="Znf_CCHC"/>
</dbReference>
<dbReference type="GO" id="GO:0016567">
    <property type="term" value="P:protein ubiquitination"/>
    <property type="evidence" value="ECO:0007669"/>
    <property type="project" value="InterPro"/>
</dbReference>
<dbReference type="GO" id="GO:0006397">
    <property type="term" value="P:mRNA processing"/>
    <property type="evidence" value="ECO:0007669"/>
    <property type="project" value="InterPro"/>
</dbReference>
<protein>
    <submittedName>
        <fullName evidence="11">E3 ubiquitin-protein ligase RBBP6</fullName>
    </submittedName>
</protein>
<feature type="region of interest" description="Disordered" evidence="7">
    <location>
        <begin position="181"/>
        <end position="200"/>
    </location>
</feature>
<dbReference type="GO" id="GO:0003676">
    <property type="term" value="F:nucleic acid binding"/>
    <property type="evidence" value="ECO:0007669"/>
    <property type="project" value="InterPro"/>
</dbReference>
<dbReference type="SMART" id="SM00343">
    <property type="entry name" value="ZnF_C2HC"/>
    <property type="match status" value="1"/>
</dbReference>
<reference evidence="11" key="1">
    <citation type="journal article" date="2019" name="Gigascience">
        <title>High-coverage genomes to elucidate the evolution of penguins.</title>
        <authorList>
            <person name="Pan H."/>
            <person name="Cole T.L."/>
            <person name="Bi X."/>
            <person name="Fang M."/>
            <person name="Zhou C."/>
            <person name="Yang Z."/>
            <person name="Ksepka D.T."/>
            <person name="Hart T."/>
            <person name="Bouzat J.L."/>
            <person name="Argilla L.S."/>
            <person name="Bertelsen M.F."/>
            <person name="Boersma P.D."/>
            <person name="Bost C.A."/>
            <person name="Cherel Y."/>
            <person name="Dann P."/>
            <person name="Fiddaman S.R."/>
            <person name="Howard P."/>
            <person name="Labuschagne K."/>
            <person name="Mattern T."/>
            <person name="Miller G."/>
            <person name="Parker P."/>
            <person name="Phillips R.A."/>
            <person name="Quillfeldt P."/>
            <person name="Ryan P.G."/>
            <person name="Taylor H."/>
            <person name="Thompson D.R."/>
            <person name="Young M.J."/>
            <person name="Ellegaard M.R."/>
            <person name="Gilbert M.T.P."/>
            <person name="Sinding M.S."/>
            <person name="Pacheco G."/>
            <person name="Shepherd L.D."/>
            <person name="Tennyson A.J.D."/>
            <person name="Grosser S."/>
            <person name="Kay E."/>
            <person name="Nupen L.J."/>
            <person name="Ellenberg U."/>
            <person name="Houston D.M."/>
            <person name="Reeve A.H."/>
            <person name="Johnson K."/>
            <person name="Masello J.F."/>
            <person name="Stracke T."/>
            <person name="McKinlay B."/>
            <person name="Borboroglu P.G."/>
            <person name="Zhang D.X."/>
            <person name="Zhang G."/>
        </authorList>
    </citation>
    <scope>NUCLEOTIDE SEQUENCE</scope>
    <source>
        <strain evidence="11">10/9/18-1</strain>
    </source>
</reference>
<dbReference type="InterPro" id="IPR013083">
    <property type="entry name" value="Znf_RING/FYVE/PHD"/>
</dbReference>
<dbReference type="FunFam" id="4.10.60.10:FF:000005">
    <property type="entry name" value="E3 ubiquitin-protein ligase RBBP6"/>
    <property type="match status" value="1"/>
</dbReference>
<dbReference type="Gene3D" id="3.30.40.10">
    <property type="entry name" value="Zinc/RING finger domain, C3HC4 (zinc finger)"/>
    <property type="match status" value="1"/>
</dbReference>
<comment type="subcellular location">
    <subcellularLocation>
        <location evidence="1">Nucleus</location>
    </subcellularLocation>
</comment>
<evidence type="ECO:0000256" key="1">
    <source>
        <dbReference type="ARBA" id="ARBA00004123"/>
    </source>
</evidence>
<sequence>EYTDDNALIPKNSSVMVRRVPVGGVKATSKTYVTSRTEPVSGTSKAVRKNTISHFFLHTALLLHTANLAEANAAEEDKIKAMMIQSCREYDPVSYLKKPLGPPPPSYTCFRCGKPGHYIKNCPTKGDKNFEPVRRIRKSTGIPRSFMVEVNDPNTKGAMLTSSGKYAIPIINAEAYARRKKEKPPFLPEEPSSSSSPQDDPIPDELLCLICKDLLTDAAVIPCCGNSYCDECIRTALLESEEHTCPTCHQTEVSPDALIANKFLRQV</sequence>
<evidence type="ECO:0000256" key="5">
    <source>
        <dbReference type="ARBA" id="ARBA00023242"/>
    </source>
</evidence>
<dbReference type="Pfam" id="PF13923">
    <property type="entry name" value="zf-C3HC4_2"/>
    <property type="match status" value="1"/>
</dbReference>